<evidence type="ECO:0000313" key="7">
    <source>
        <dbReference type="Proteomes" id="UP000037558"/>
    </source>
</evidence>
<evidence type="ECO:0000256" key="1">
    <source>
        <dbReference type="ARBA" id="ARBA00004370"/>
    </source>
</evidence>
<feature type="transmembrane region" description="Helical" evidence="5">
    <location>
        <begin position="36"/>
        <end position="54"/>
    </location>
</feature>
<comment type="subcellular location">
    <subcellularLocation>
        <location evidence="1">Membrane</location>
    </subcellularLocation>
</comment>
<dbReference type="STRING" id="284581.AMD01_05100"/>
<evidence type="ECO:0000256" key="4">
    <source>
        <dbReference type="ARBA" id="ARBA00023136"/>
    </source>
</evidence>
<gene>
    <name evidence="6" type="ORF">AMD01_05100</name>
</gene>
<dbReference type="RefSeq" id="WP_053400333.1">
    <property type="nucleotide sequence ID" value="NZ_JAUKEN010000004.1"/>
</dbReference>
<dbReference type="NCBIfam" id="TIGR01592">
    <property type="entry name" value="holin_SPP1"/>
    <property type="match status" value="1"/>
</dbReference>
<dbReference type="PATRIC" id="fig|284581.3.peg.1405"/>
<proteinExistence type="predicted"/>
<keyword evidence="2 5" id="KW-0812">Transmembrane</keyword>
<name>A0A0M0LAU9_9BACI</name>
<accession>A0A0M0LAU9</accession>
<organism evidence="6 7">
    <name type="scientific">Priestia koreensis</name>
    <dbReference type="NCBI Taxonomy" id="284581"/>
    <lineage>
        <taxon>Bacteria</taxon>
        <taxon>Bacillati</taxon>
        <taxon>Bacillota</taxon>
        <taxon>Bacilli</taxon>
        <taxon>Bacillales</taxon>
        <taxon>Bacillaceae</taxon>
        <taxon>Priestia</taxon>
    </lineage>
</organism>
<reference evidence="7" key="1">
    <citation type="submission" date="2015-08" db="EMBL/GenBank/DDBJ databases">
        <title>Fjat-14210 dsm16467.</title>
        <authorList>
            <person name="Liu B."/>
            <person name="Wang J."/>
            <person name="Zhu Y."/>
            <person name="Liu G."/>
            <person name="Chen Q."/>
            <person name="Chen Z."/>
            <person name="Lan J."/>
            <person name="Che J."/>
            <person name="Ge C."/>
            <person name="Shi H."/>
            <person name="Pan Z."/>
            <person name="Liu X."/>
        </authorList>
    </citation>
    <scope>NUCLEOTIDE SEQUENCE [LARGE SCALE GENOMIC DNA]</scope>
    <source>
        <strain evidence="7">DSM 16467</strain>
    </source>
</reference>
<evidence type="ECO:0000256" key="5">
    <source>
        <dbReference type="SAM" id="Phobius"/>
    </source>
</evidence>
<dbReference type="Pfam" id="PF04688">
    <property type="entry name" value="Holin_SPP1"/>
    <property type="match status" value="1"/>
</dbReference>
<dbReference type="OrthoDB" id="2405362at2"/>
<evidence type="ECO:0000313" key="6">
    <source>
        <dbReference type="EMBL" id="KOO48181.1"/>
    </source>
</evidence>
<dbReference type="AlphaFoldDB" id="A0A0M0LAU9"/>
<feature type="transmembrane region" description="Helical" evidence="5">
    <location>
        <begin position="6"/>
        <end position="24"/>
    </location>
</feature>
<evidence type="ECO:0000256" key="2">
    <source>
        <dbReference type="ARBA" id="ARBA00022692"/>
    </source>
</evidence>
<dbReference type="Proteomes" id="UP000037558">
    <property type="component" value="Unassembled WGS sequence"/>
</dbReference>
<keyword evidence="7" id="KW-1185">Reference proteome</keyword>
<dbReference type="GO" id="GO:0016020">
    <property type="term" value="C:membrane"/>
    <property type="evidence" value="ECO:0007669"/>
    <property type="project" value="UniProtKB-SubCell"/>
</dbReference>
<keyword evidence="3 5" id="KW-1133">Transmembrane helix</keyword>
<comment type="caution">
    <text evidence="6">The sequence shown here is derived from an EMBL/GenBank/DDBJ whole genome shotgun (WGS) entry which is preliminary data.</text>
</comment>
<keyword evidence="4 5" id="KW-0472">Membrane</keyword>
<sequence>MDKGTIVRTSTLLVALINQILVIYHKSPLPIKDDQLEQLISLLFTFVTSGVAWYKNNYVTRRGHQQKEVLKQANLTK</sequence>
<dbReference type="EMBL" id="LILC01000006">
    <property type="protein sequence ID" value="KOO48181.1"/>
    <property type="molecule type" value="Genomic_DNA"/>
</dbReference>
<evidence type="ECO:0000256" key="3">
    <source>
        <dbReference type="ARBA" id="ARBA00022989"/>
    </source>
</evidence>
<dbReference type="InterPro" id="IPR006479">
    <property type="entry name" value="Holin"/>
</dbReference>
<protein>
    <submittedName>
        <fullName evidence="6">Holin</fullName>
    </submittedName>
</protein>